<dbReference type="InterPro" id="IPR036770">
    <property type="entry name" value="Ankyrin_rpt-contain_sf"/>
</dbReference>
<dbReference type="PROSITE" id="PS50096">
    <property type="entry name" value="IQ"/>
    <property type="match status" value="1"/>
</dbReference>
<proteinExistence type="predicted"/>
<evidence type="ECO:0000256" key="4">
    <source>
        <dbReference type="SAM" id="Coils"/>
    </source>
</evidence>
<dbReference type="PROSITE" id="PS50088">
    <property type="entry name" value="ANK_REPEAT"/>
    <property type="match status" value="2"/>
</dbReference>
<dbReference type="Gene3D" id="3.40.50.300">
    <property type="entry name" value="P-loop containing nucleotide triphosphate hydrolases"/>
    <property type="match status" value="1"/>
</dbReference>
<dbReference type="Pfam" id="PF00612">
    <property type="entry name" value="IQ"/>
    <property type="match status" value="1"/>
</dbReference>
<dbReference type="Pfam" id="PF12796">
    <property type="entry name" value="Ank_2"/>
    <property type="match status" value="1"/>
</dbReference>
<accession>A0A8C4TBX0</accession>
<feature type="coiled-coil region" evidence="4">
    <location>
        <begin position="84"/>
        <end position="144"/>
    </location>
</feature>
<keyword evidence="2 3" id="KW-0040">ANK repeat</keyword>
<feature type="region of interest" description="Disordered" evidence="5">
    <location>
        <begin position="370"/>
        <end position="391"/>
    </location>
</feature>
<dbReference type="Gene3D" id="1.25.40.20">
    <property type="entry name" value="Ankyrin repeat-containing domain"/>
    <property type="match status" value="1"/>
</dbReference>
<keyword evidence="4" id="KW-0175">Coiled coil</keyword>
<evidence type="ECO:0000313" key="6">
    <source>
        <dbReference type="Ensembl" id="ENSECRP00000027141.1"/>
    </source>
</evidence>
<dbReference type="SMART" id="SM00248">
    <property type="entry name" value="ANK"/>
    <property type="match status" value="2"/>
</dbReference>
<evidence type="ECO:0000313" key="7">
    <source>
        <dbReference type="Proteomes" id="UP000694620"/>
    </source>
</evidence>
<dbReference type="Proteomes" id="UP000694620">
    <property type="component" value="Unassembled WGS sequence"/>
</dbReference>
<sequence>MLSAEDLLHYLSCRLLKFYVRIVQAILNTSNLVQLHRPSLIHKLNNKIKIHPSFNSYSSKVSLEDKAALVIQCAFRQHLARKELANRRKKKQEYKEIMDRLQKEAFVEMVRREQQLAEQERRKLEEERKKKLEEEKRNKRFLDAAFEGEVGEILAILKEVAELDLKNGTLSDDTRMLQRLRNRLNIINCADANGNTPLSEAAAGGHPEAITLLIENGADINTKGAFGRTPLYRAAFGGHLRAVQTLLQFGADPRIYANDASTPEQVSSFDSVVKTLRDWDISITESMLEKMEAEKQRREAEERKQKKAFQKAYCELNKRIYEHDKCELENKGKTKITLQAIQDAEAQMEKCRVTLQRAEEQLSLARLDLREETGEEDPGSEPRSPGLPPVRQQHDVLFKDVGNKLEQDGRWPLIIDPFGQAATFLRYRDTNYLDALNPKEMQPDVLRLALLGAIRFGKPLVINMMDVNAFGSVENQFNMIESGLMEQLLTKQILQNERYLSLIRPSDGPLYLKTEFRAARTDKFKLFFVTKLKTLQETLTALCPIEVVNSRKT</sequence>
<dbReference type="SUPFAM" id="SSF48403">
    <property type="entry name" value="Ankyrin repeat"/>
    <property type="match status" value="1"/>
</dbReference>
<keyword evidence="1" id="KW-0677">Repeat</keyword>
<dbReference type="InterPro" id="IPR000048">
    <property type="entry name" value="IQ_motif_EF-hand-BS"/>
</dbReference>
<dbReference type="InterPro" id="IPR027417">
    <property type="entry name" value="P-loop_NTPase"/>
</dbReference>
<dbReference type="GeneTree" id="ENSGT00390000010763"/>
<evidence type="ECO:0000256" key="3">
    <source>
        <dbReference type="PROSITE-ProRule" id="PRU00023"/>
    </source>
</evidence>
<dbReference type="AlphaFoldDB" id="A0A8C4TBX0"/>
<organism evidence="6 7">
    <name type="scientific">Erpetoichthys calabaricus</name>
    <name type="common">Rope fish</name>
    <name type="synonym">Calamoichthys calabaricus</name>
    <dbReference type="NCBI Taxonomy" id="27687"/>
    <lineage>
        <taxon>Eukaryota</taxon>
        <taxon>Metazoa</taxon>
        <taxon>Chordata</taxon>
        <taxon>Craniata</taxon>
        <taxon>Vertebrata</taxon>
        <taxon>Euteleostomi</taxon>
        <taxon>Actinopterygii</taxon>
        <taxon>Polypteriformes</taxon>
        <taxon>Polypteridae</taxon>
        <taxon>Erpetoichthys</taxon>
    </lineage>
</organism>
<feature type="coiled-coil region" evidence="4">
    <location>
        <begin position="281"/>
        <end position="311"/>
    </location>
</feature>
<dbReference type="PANTHER" id="PTHR24171:SF9">
    <property type="entry name" value="ANKYRIN REPEAT DOMAIN-CONTAINING PROTEIN 39"/>
    <property type="match status" value="1"/>
</dbReference>
<name>A0A8C4TBX0_ERPCA</name>
<keyword evidence="7" id="KW-1185">Reference proteome</keyword>
<feature type="repeat" description="ANK" evidence="3">
    <location>
        <begin position="193"/>
        <end position="225"/>
    </location>
</feature>
<evidence type="ECO:0000256" key="1">
    <source>
        <dbReference type="ARBA" id="ARBA00022737"/>
    </source>
</evidence>
<protein>
    <submittedName>
        <fullName evidence="6">Uncharacterized protein</fullName>
    </submittedName>
</protein>
<dbReference type="InterPro" id="IPR002110">
    <property type="entry name" value="Ankyrin_rpt"/>
</dbReference>
<dbReference type="PANTHER" id="PTHR24171">
    <property type="entry name" value="ANKYRIN REPEAT DOMAIN-CONTAINING PROTEIN 39-RELATED"/>
    <property type="match status" value="1"/>
</dbReference>
<feature type="repeat" description="ANK" evidence="3">
    <location>
        <begin position="226"/>
        <end position="258"/>
    </location>
</feature>
<reference evidence="6" key="2">
    <citation type="submission" date="2025-09" db="UniProtKB">
        <authorList>
            <consortium name="Ensembl"/>
        </authorList>
    </citation>
    <scope>IDENTIFICATION</scope>
</reference>
<dbReference type="PROSITE" id="PS50297">
    <property type="entry name" value="ANK_REP_REGION"/>
    <property type="match status" value="2"/>
</dbReference>
<evidence type="ECO:0000256" key="2">
    <source>
        <dbReference type="ARBA" id="ARBA00023043"/>
    </source>
</evidence>
<reference evidence="6" key="1">
    <citation type="submission" date="2025-08" db="UniProtKB">
        <authorList>
            <consortium name="Ensembl"/>
        </authorList>
    </citation>
    <scope>IDENTIFICATION</scope>
</reference>
<evidence type="ECO:0000256" key="5">
    <source>
        <dbReference type="SAM" id="MobiDB-lite"/>
    </source>
</evidence>
<dbReference type="Gene3D" id="1.20.5.190">
    <property type="match status" value="1"/>
</dbReference>
<dbReference type="Ensembl" id="ENSECRT00000027714.1">
    <property type="protein sequence ID" value="ENSECRP00000027141.1"/>
    <property type="gene ID" value="ENSECRG00000018353.1"/>
</dbReference>